<dbReference type="Pfam" id="PF09912">
    <property type="entry name" value="DUF2141"/>
    <property type="match status" value="1"/>
</dbReference>
<comment type="caution">
    <text evidence="2">The sequence shown here is derived from an EMBL/GenBank/DDBJ whole genome shotgun (WGS) entry which is preliminary data.</text>
</comment>
<dbReference type="RefSeq" id="WP_160608531.1">
    <property type="nucleotide sequence ID" value="NZ_WTYF01000004.1"/>
</dbReference>
<dbReference type="Proteomes" id="UP000444185">
    <property type="component" value="Unassembled WGS sequence"/>
</dbReference>
<keyword evidence="1" id="KW-0732">Signal</keyword>
<name>A0A844Y1H3_9SPHN</name>
<proteinExistence type="predicted"/>
<evidence type="ECO:0000313" key="3">
    <source>
        <dbReference type="Proteomes" id="UP000444185"/>
    </source>
</evidence>
<dbReference type="EMBL" id="WTYF01000004">
    <property type="protein sequence ID" value="MXO51834.1"/>
    <property type="molecule type" value="Genomic_DNA"/>
</dbReference>
<reference evidence="2 3" key="1">
    <citation type="submission" date="2019-12" db="EMBL/GenBank/DDBJ databases">
        <title>Genomic-based taxomic classification of the family Erythrobacteraceae.</title>
        <authorList>
            <person name="Xu L."/>
        </authorList>
    </citation>
    <scope>NUCLEOTIDE SEQUENCE [LARGE SCALE GENOMIC DNA]</scope>
    <source>
        <strain evidence="2 3">DSM 16225</strain>
    </source>
</reference>
<organism evidence="2 3">
    <name type="scientific">Qipengyuania gaetbuli</name>
    <dbReference type="NCBI Taxonomy" id="266952"/>
    <lineage>
        <taxon>Bacteria</taxon>
        <taxon>Pseudomonadati</taxon>
        <taxon>Pseudomonadota</taxon>
        <taxon>Alphaproteobacteria</taxon>
        <taxon>Sphingomonadales</taxon>
        <taxon>Erythrobacteraceae</taxon>
        <taxon>Qipengyuania</taxon>
    </lineage>
</organism>
<feature type="chain" id="PRO_5033005182" evidence="1">
    <location>
        <begin position="27"/>
        <end position="165"/>
    </location>
</feature>
<dbReference type="AlphaFoldDB" id="A0A844Y1H3"/>
<accession>A0A844Y1H3</accession>
<evidence type="ECO:0000313" key="2">
    <source>
        <dbReference type="EMBL" id="MXO51834.1"/>
    </source>
</evidence>
<feature type="signal peptide" evidence="1">
    <location>
        <begin position="1"/>
        <end position="26"/>
    </location>
</feature>
<keyword evidence="3" id="KW-1185">Reference proteome</keyword>
<dbReference type="OrthoDB" id="7189112at2"/>
<evidence type="ECO:0000256" key="1">
    <source>
        <dbReference type="SAM" id="SignalP"/>
    </source>
</evidence>
<protein>
    <submittedName>
        <fullName evidence="2">DUF2141 domain-containing protein</fullName>
    </submittedName>
</protein>
<gene>
    <name evidence="2" type="ORF">GRI42_11025</name>
</gene>
<dbReference type="InterPro" id="IPR018673">
    <property type="entry name" value="DUF2141"/>
</dbReference>
<sequence>MTVRSIAIAGSAVALGALALSAPALAQTRYGQEIPHDPARCQAGKPGVWVSITGIKGGRGTLRIQSYRATERDWLEKGRWLTRMEAPATAGTMRFCMPIAEPGSYGIAVRHDLNGNGKTDIFGDGGAMSNNPSINLFNLGKPNYKKVAFNVGNSVESISIRMRYR</sequence>